<name>A0A8J4XZ52_CHIOP</name>
<dbReference type="EMBL" id="JACEEZ010018770">
    <property type="protein sequence ID" value="KAG0716547.1"/>
    <property type="molecule type" value="Genomic_DNA"/>
</dbReference>
<dbReference type="AlphaFoldDB" id="A0A8J4XZ52"/>
<organism evidence="1 2">
    <name type="scientific">Chionoecetes opilio</name>
    <name type="common">Atlantic snow crab</name>
    <name type="synonym">Cancer opilio</name>
    <dbReference type="NCBI Taxonomy" id="41210"/>
    <lineage>
        <taxon>Eukaryota</taxon>
        <taxon>Metazoa</taxon>
        <taxon>Ecdysozoa</taxon>
        <taxon>Arthropoda</taxon>
        <taxon>Crustacea</taxon>
        <taxon>Multicrustacea</taxon>
        <taxon>Malacostraca</taxon>
        <taxon>Eumalacostraca</taxon>
        <taxon>Eucarida</taxon>
        <taxon>Decapoda</taxon>
        <taxon>Pleocyemata</taxon>
        <taxon>Brachyura</taxon>
        <taxon>Eubrachyura</taxon>
        <taxon>Majoidea</taxon>
        <taxon>Majidae</taxon>
        <taxon>Chionoecetes</taxon>
    </lineage>
</organism>
<protein>
    <submittedName>
        <fullName evidence="1">Uncharacterized protein</fullName>
    </submittedName>
</protein>
<proteinExistence type="predicted"/>
<gene>
    <name evidence="1" type="ORF">GWK47_009433</name>
</gene>
<comment type="caution">
    <text evidence="1">The sequence shown here is derived from an EMBL/GenBank/DDBJ whole genome shotgun (WGS) entry which is preliminary data.</text>
</comment>
<reference evidence="1" key="1">
    <citation type="submission" date="2020-07" db="EMBL/GenBank/DDBJ databases">
        <title>The High-quality genome of the commercially important snow crab, Chionoecetes opilio.</title>
        <authorList>
            <person name="Jeong J.-H."/>
            <person name="Ryu S."/>
        </authorList>
    </citation>
    <scope>NUCLEOTIDE SEQUENCE</scope>
    <source>
        <strain evidence="1">MADBK_172401_WGS</strain>
        <tissue evidence="1">Digestive gland</tissue>
    </source>
</reference>
<evidence type="ECO:0000313" key="1">
    <source>
        <dbReference type="EMBL" id="KAG0716547.1"/>
    </source>
</evidence>
<dbReference type="Proteomes" id="UP000770661">
    <property type="component" value="Unassembled WGS sequence"/>
</dbReference>
<sequence>MGMVLYAPSIGLPHCPKTSRLCLHGQKGAISPSHPQSTFSSMGNSVACVLWEDFLKPLSYFRGLSDSSAIRVIKILWKGRVMRLRYILLLQRFPMLDHPHAGRRAGVLRVGEKTPFGDTNSKLLPTEKPPRFDIVSITYHAG</sequence>
<accession>A0A8J4XZ52</accession>
<keyword evidence="2" id="KW-1185">Reference proteome</keyword>
<evidence type="ECO:0000313" key="2">
    <source>
        <dbReference type="Proteomes" id="UP000770661"/>
    </source>
</evidence>